<dbReference type="Proteomes" id="UP001145145">
    <property type="component" value="Unassembled WGS sequence"/>
</dbReference>
<reference evidence="4" key="3">
    <citation type="submission" date="2022-11" db="EMBL/GenBank/DDBJ databases">
        <title>Draft genome sequence of Sellimonas catena strain 18CBH55.</title>
        <authorList>
            <person name="Atsushi H."/>
            <person name="Moriya O."/>
            <person name="Mitsuo S."/>
        </authorList>
    </citation>
    <scope>NUCLEOTIDE SEQUENCE</scope>
    <source>
        <strain evidence="4">18CBH55</strain>
    </source>
</reference>
<dbReference type="PANTHER" id="PTHR48081">
    <property type="entry name" value="AB HYDROLASE SUPERFAMILY PROTEIN C4A8.06C"/>
    <property type="match status" value="1"/>
</dbReference>
<sequence>MMLMKEFETKDSAFPVRAILYEDPTVTPKACILYFHGGGLLYGNAEDLPSLHLRTLTGAGYPVVSFEYPLAPAAKLDTILSSVTDSINHYLRHWEQYVPKKLPYILFGRSAGAYLCLIAAAHGNPDEKPAGVLSYYGYGFLCDNWFDSPSPYYQNLPAVSASCLDAVPQEIHCSGDLSTHYSVYVYARQTGNWKSLVYEGREKFFYLDYSLRTSDTLPCPLFAAHSTNDPDVPYSEFLALCEKYQPARFISAGNVHDFDRDEEAPETSRLLEETVKFLDEIIQS</sequence>
<gene>
    <name evidence="3" type="ORF">Selli1_06510</name>
    <name evidence="4" type="ORF">Selli2_14710</name>
</gene>
<dbReference type="EMBL" id="BSCH01000008">
    <property type="protein sequence ID" value="GLG90044.1"/>
    <property type="molecule type" value="Genomic_DNA"/>
</dbReference>
<dbReference type="EMBL" id="BSBO01000004">
    <property type="protein sequence ID" value="GLG03477.1"/>
    <property type="molecule type" value="Genomic_DNA"/>
</dbReference>
<reference evidence="3" key="1">
    <citation type="submission" date="2022-11" db="EMBL/GenBank/DDBJ databases">
        <title>Draft genome sequence of Sellimonas catena strain 12EGH17.</title>
        <authorList>
            <person name="Hisatomi A."/>
            <person name="Ohkuma M."/>
            <person name="Sakamoto M."/>
        </authorList>
    </citation>
    <scope>NUCLEOTIDE SEQUENCE</scope>
    <source>
        <strain evidence="3">12EGH17</strain>
    </source>
</reference>
<accession>A0A9W6C4J3</accession>
<dbReference type="RefSeq" id="WP_087169053.1">
    <property type="nucleotide sequence ID" value="NZ_BSBO01000004.1"/>
</dbReference>
<dbReference type="Proteomes" id="UP001145094">
    <property type="component" value="Unassembled WGS sequence"/>
</dbReference>
<evidence type="ECO:0000259" key="2">
    <source>
        <dbReference type="Pfam" id="PF07859"/>
    </source>
</evidence>
<organism evidence="3 5">
    <name type="scientific">Sellimonas catena</name>
    <dbReference type="NCBI Taxonomy" id="2994035"/>
    <lineage>
        <taxon>Bacteria</taxon>
        <taxon>Bacillati</taxon>
        <taxon>Bacillota</taxon>
        <taxon>Clostridia</taxon>
        <taxon>Lachnospirales</taxon>
        <taxon>Lachnospiraceae</taxon>
        <taxon>Sellimonas</taxon>
    </lineage>
</organism>
<protein>
    <submittedName>
        <fullName evidence="3">Alpha/beta hydrolase</fullName>
    </submittedName>
</protein>
<name>A0A9W6C4J3_9FIRM</name>
<reference evidence="3 5" key="5">
    <citation type="journal article" date="2023" name="Int. J. Syst. Evol. Microbiol.">
        <title>Sellimonas catena sp. nov., isolated from human faeces.</title>
        <authorList>
            <person name="Hisatomi A."/>
            <person name="Ohkuma M."/>
            <person name="Sakamoto M."/>
        </authorList>
    </citation>
    <scope>NUCLEOTIDE SEQUENCE [LARGE SCALE GENOMIC DNA]</scope>
    <source>
        <strain evidence="3 5">12EGH17</strain>
        <strain evidence="4">18CBH55</strain>
    </source>
</reference>
<dbReference type="GO" id="GO:0016787">
    <property type="term" value="F:hydrolase activity"/>
    <property type="evidence" value="ECO:0007669"/>
    <property type="project" value="UniProtKB-KW"/>
</dbReference>
<reference evidence="3" key="2">
    <citation type="submission" date="2022-11" db="EMBL/GenBank/DDBJ databases">
        <title>Draft genome sequence of Sellimonas catena strain 12EGH17.</title>
        <authorList>
            <person name="Atsushi H."/>
            <person name="Moriya O."/>
            <person name="Mitsuo S."/>
        </authorList>
    </citation>
    <scope>NUCLEOTIDE SEQUENCE</scope>
    <source>
        <strain evidence="3">12EGH17</strain>
    </source>
</reference>
<dbReference type="Pfam" id="PF07859">
    <property type="entry name" value="Abhydrolase_3"/>
    <property type="match status" value="1"/>
</dbReference>
<dbReference type="InterPro" id="IPR029058">
    <property type="entry name" value="AB_hydrolase_fold"/>
</dbReference>
<dbReference type="InterPro" id="IPR050300">
    <property type="entry name" value="GDXG_lipolytic_enzyme"/>
</dbReference>
<proteinExistence type="predicted"/>
<keyword evidence="1 3" id="KW-0378">Hydrolase</keyword>
<dbReference type="PANTHER" id="PTHR48081:SF3">
    <property type="entry name" value="ALPHA_BETA HYDROLASE FOLD-3 DOMAIN-CONTAINING PROTEIN"/>
    <property type="match status" value="1"/>
</dbReference>
<dbReference type="AlphaFoldDB" id="A0A9W6C4J3"/>
<dbReference type="Gene3D" id="3.40.50.1820">
    <property type="entry name" value="alpha/beta hydrolase"/>
    <property type="match status" value="1"/>
</dbReference>
<comment type="caution">
    <text evidence="3">The sequence shown here is derived from an EMBL/GenBank/DDBJ whole genome shotgun (WGS) entry which is preliminary data.</text>
</comment>
<evidence type="ECO:0000313" key="5">
    <source>
        <dbReference type="Proteomes" id="UP001145145"/>
    </source>
</evidence>
<evidence type="ECO:0000313" key="3">
    <source>
        <dbReference type="EMBL" id="GLG03477.1"/>
    </source>
</evidence>
<dbReference type="InterPro" id="IPR013094">
    <property type="entry name" value="AB_hydrolase_3"/>
</dbReference>
<reference evidence="4" key="4">
    <citation type="submission" date="2022-11" db="EMBL/GenBank/DDBJ databases">
        <title>Draft genome sequence of Sellimonas catena strain 18CBH55.</title>
        <authorList>
            <person name="Hisatomi A."/>
            <person name="Ohkuma M."/>
            <person name="Sakamoto M."/>
        </authorList>
    </citation>
    <scope>NUCLEOTIDE SEQUENCE</scope>
    <source>
        <strain evidence="4">18CBH55</strain>
    </source>
</reference>
<evidence type="ECO:0000256" key="1">
    <source>
        <dbReference type="ARBA" id="ARBA00022801"/>
    </source>
</evidence>
<evidence type="ECO:0000313" key="4">
    <source>
        <dbReference type="EMBL" id="GLG90044.1"/>
    </source>
</evidence>
<feature type="domain" description="Alpha/beta hydrolase fold-3" evidence="2">
    <location>
        <begin position="32"/>
        <end position="137"/>
    </location>
</feature>
<dbReference type="SUPFAM" id="SSF53474">
    <property type="entry name" value="alpha/beta-Hydrolases"/>
    <property type="match status" value="1"/>
</dbReference>
<keyword evidence="5" id="KW-1185">Reference proteome</keyword>